<dbReference type="EMBL" id="CP012172">
    <property type="protein sequence ID" value="AKV74138.1"/>
    <property type="molecule type" value="Genomic_DNA"/>
</dbReference>
<dbReference type="RefSeq" id="WP_048060051.1">
    <property type="nucleotide sequence ID" value="NZ_AP019770.1"/>
</dbReference>
<dbReference type="Proteomes" id="UP000056255">
    <property type="component" value="Chromosome"/>
</dbReference>
<evidence type="ECO:0000313" key="3">
    <source>
        <dbReference type="EMBL" id="AKV76378.1"/>
    </source>
</evidence>
<evidence type="ECO:0000313" key="5">
    <source>
        <dbReference type="EMBL" id="AKV80874.1"/>
    </source>
</evidence>
<dbReference type="GeneID" id="91755570"/>
<evidence type="ECO:0000313" key="7">
    <source>
        <dbReference type="Proteomes" id="UP000056255"/>
    </source>
</evidence>
<dbReference type="InterPro" id="IPR018977">
    <property type="entry name" value="NurA_domain"/>
</dbReference>
<dbReference type="Proteomes" id="UP000068832">
    <property type="component" value="Chromosome"/>
</dbReference>
<dbReference type="Pfam" id="PF09376">
    <property type="entry name" value="NurA"/>
    <property type="match status" value="1"/>
</dbReference>
<evidence type="ECO:0000259" key="1">
    <source>
        <dbReference type="SMART" id="SM00933"/>
    </source>
</evidence>
<evidence type="ECO:0000313" key="2">
    <source>
        <dbReference type="EMBL" id="AKV74138.1"/>
    </source>
</evidence>
<dbReference type="Proteomes" id="UP000062475">
    <property type="component" value="Chromosome"/>
</dbReference>
<name>A0A0K1SP81_9CREN</name>
<dbReference type="AlphaFoldDB" id="A0A0K1SP81"/>
<dbReference type="Proteomes" id="UP000062398">
    <property type="component" value="Chromosome"/>
</dbReference>
<dbReference type="EMBL" id="CP012173">
    <property type="protein sequence ID" value="AKV76378.1"/>
    <property type="molecule type" value="Genomic_DNA"/>
</dbReference>
<accession>A0A0K1SP81</accession>
<evidence type="ECO:0000313" key="9">
    <source>
        <dbReference type="Proteomes" id="UP000062398"/>
    </source>
</evidence>
<organism evidence="3 10">
    <name type="scientific">Metallosphaera sedula</name>
    <dbReference type="NCBI Taxonomy" id="43687"/>
    <lineage>
        <taxon>Archaea</taxon>
        <taxon>Thermoproteota</taxon>
        <taxon>Thermoprotei</taxon>
        <taxon>Sulfolobales</taxon>
        <taxon>Sulfolobaceae</taxon>
        <taxon>Metallosphaera</taxon>
    </lineage>
</organism>
<reference evidence="8 9" key="1">
    <citation type="journal article" date="2015" name="Genome Announc.">
        <title>Complete Genome Sequences of Evolved Arsenate-Resistant Metallosphaera sedula Strains.</title>
        <authorList>
            <person name="Ai C."/>
            <person name="McCarthy S."/>
            <person name="Schackwitz W."/>
            <person name="Martin J."/>
            <person name="Lipzen A."/>
            <person name="Blum P."/>
        </authorList>
    </citation>
    <scope>NUCLEOTIDE SEQUENCE [LARGE SCALE GENOMIC DNA]</scope>
    <source>
        <strain evidence="4 9">ARS120-1</strain>
        <strain evidence="5 8">ARS120-2</strain>
        <strain evidence="2 11">ARS50-1</strain>
        <strain evidence="3 10">ARS50-2</strain>
    </source>
</reference>
<dbReference type="SMART" id="SM00933">
    <property type="entry name" value="NurA"/>
    <property type="match status" value="1"/>
</dbReference>
<sequence>MEVHEVIRDLMTTLSRLSKEKVFLGVSLQEFEDSWPVEVEGPLEKCDPLSSFSYLDTSSRYMTVRGANIYLASLYANIEGEHMTVPLNASFPFLAIKGSRDVVEMIETSPLSKVVRTRNVNDVPYDPGYKDDNILDELRIYLENRAIERARIAVVDGPVFPGPYLPMVGEPYRSAYERLIQERRKDQLVGIVKRLSTSRKLSRVKELWKGDVTPTDDVLTLELGKGKITYITPVLREEFQLSNSSLQRYMVYVKVRDSVFRVESPSRNLLCQGVATSLSHASYRGLPTFIEVADRLSRKLSASTFILSFIYAKGQVEVTYDDWNRFQQANLDLEMG</sequence>
<dbReference type="EMBL" id="CP012174">
    <property type="protein sequence ID" value="AKV78629.1"/>
    <property type="molecule type" value="Genomic_DNA"/>
</dbReference>
<evidence type="ECO:0000313" key="10">
    <source>
        <dbReference type="Proteomes" id="UP000062475"/>
    </source>
</evidence>
<evidence type="ECO:0000313" key="8">
    <source>
        <dbReference type="Proteomes" id="UP000061362"/>
    </source>
</evidence>
<dbReference type="EMBL" id="CP012175">
    <property type="protein sequence ID" value="AKV80874.1"/>
    <property type="molecule type" value="Genomic_DNA"/>
</dbReference>
<dbReference type="Proteomes" id="UP000061362">
    <property type="component" value="Chromosome"/>
</dbReference>
<proteinExistence type="predicted"/>
<reference evidence="6 7" key="2">
    <citation type="submission" date="2015-07" db="EMBL/GenBank/DDBJ databases">
        <title>Physiological, transcriptional responses and genome re-sequencing of acid resistant extremely thermoacidophilic Metallosphaera sedula SARC-M1.</title>
        <authorList>
            <person name="Ai C."/>
            <person name="McCarthy S."/>
            <person name="Eckrich V."/>
            <person name="Rudrappa D."/>
            <person name="Qiu G."/>
            <person name="Blum P."/>
        </authorList>
    </citation>
    <scope>NUCLEOTIDE SEQUENCE [LARGE SCALE GENOMIC DNA]</scope>
    <source>
        <strain evidence="6 7">SARC-M1</strain>
    </source>
</reference>
<gene>
    <name evidence="2" type="ORF">MsedA_1112</name>
    <name evidence="3" type="ORF">MsedB_1114</name>
    <name evidence="4" type="ORF">MsedC_1112</name>
    <name evidence="5" type="ORF">MsedD_1113</name>
    <name evidence="6" type="ORF">MsedE_1115</name>
</gene>
<evidence type="ECO:0000313" key="6">
    <source>
        <dbReference type="EMBL" id="AKV83118.1"/>
    </source>
</evidence>
<dbReference type="OrthoDB" id="43793at2157"/>
<evidence type="ECO:0000313" key="4">
    <source>
        <dbReference type="EMBL" id="AKV78629.1"/>
    </source>
</evidence>
<dbReference type="PATRIC" id="fig|43687.5.peg.1142"/>
<feature type="domain" description="NurA" evidence="1">
    <location>
        <begin position="50"/>
        <end position="299"/>
    </location>
</feature>
<dbReference type="EMBL" id="CP012176">
    <property type="protein sequence ID" value="AKV83118.1"/>
    <property type="molecule type" value="Genomic_DNA"/>
</dbReference>
<evidence type="ECO:0000313" key="11">
    <source>
        <dbReference type="Proteomes" id="UP000068832"/>
    </source>
</evidence>
<protein>
    <submittedName>
        <fullName evidence="3">Nuclease NurA</fullName>
    </submittedName>
</protein>